<keyword evidence="2" id="KW-1185">Reference proteome</keyword>
<evidence type="ECO:0000313" key="1">
    <source>
        <dbReference type="EMBL" id="RMZ99395.1"/>
    </source>
</evidence>
<dbReference type="AlphaFoldDB" id="A0A3M7PJT8"/>
<protein>
    <submittedName>
        <fullName evidence="1">Uncharacterized protein</fullName>
    </submittedName>
</protein>
<organism evidence="1 2">
    <name type="scientific">Brachionus plicatilis</name>
    <name type="common">Marine rotifer</name>
    <name type="synonym">Brachionus muelleri</name>
    <dbReference type="NCBI Taxonomy" id="10195"/>
    <lineage>
        <taxon>Eukaryota</taxon>
        <taxon>Metazoa</taxon>
        <taxon>Spiralia</taxon>
        <taxon>Gnathifera</taxon>
        <taxon>Rotifera</taxon>
        <taxon>Eurotatoria</taxon>
        <taxon>Monogononta</taxon>
        <taxon>Pseudotrocha</taxon>
        <taxon>Ploima</taxon>
        <taxon>Brachionidae</taxon>
        <taxon>Brachionus</taxon>
    </lineage>
</organism>
<evidence type="ECO:0000313" key="2">
    <source>
        <dbReference type="Proteomes" id="UP000276133"/>
    </source>
</evidence>
<proteinExistence type="predicted"/>
<dbReference type="Proteomes" id="UP000276133">
    <property type="component" value="Unassembled WGS sequence"/>
</dbReference>
<accession>A0A3M7PJT8</accession>
<sequence>MLGEINKHNQDFDLFQKYENYKSISQLCEFQSPDLHLTCDFYKTLCSLNTEPEFKQKFFFSNFFIVVCDNFTLLIKIDFKEISVKICVKCLFSNNSKLGNYEMIKRTEKNFKINSVNATKWNIQSCIKYQGLLNLQSLAEIKFQYNRAWCILQRFFTSL</sequence>
<dbReference type="EMBL" id="REGN01010244">
    <property type="protein sequence ID" value="RMZ99395.1"/>
    <property type="molecule type" value="Genomic_DNA"/>
</dbReference>
<gene>
    <name evidence="1" type="ORF">BpHYR1_019321</name>
</gene>
<comment type="caution">
    <text evidence="1">The sequence shown here is derived from an EMBL/GenBank/DDBJ whole genome shotgun (WGS) entry which is preliminary data.</text>
</comment>
<reference evidence="1 2" key="1">
    <citation type="journal article" date="2018" name="Sci. Rep.">
        <title>Genomic signatures of local adaptation to the degree of environmental predictability in rotifers.</title>
        <authorList>
            <person name="Franch-Gras L."/>
            <person name="Hahn C."/>
            <person name="Garcia-Roger E.M."/>
            <person name="Carmona M.J."/>
            <person name="Serra M."/>
            <person name="Gomez A."/>
        </authorList>
    </citation>
    <scope>NUCLEOTIDE SEQUENCE [LARGE SCALE GENOMIC DNA]</scope>
    <source>
        <strain evidence="1">HYR1</strain>
    </source>
</reference>
<name>A0A3M7PJT8_BRAPC</name>